<dbReference type="OrthoDB" id="9782896at2"/>
<dbReference type="InterPro" id="IPR011006">
    <property type="entry name" value="CheY-like_superfamily"/>
</dbReference>
<evidence type="ECO:0000256" key="1">
    <source>
        <dbReference type="ARBA" id="ARBA00022553"/>
    </source>
</evidence>
<dbReference type="PROSITE" id="PS50110">
    <property type="entry name" value="RESPONSE_REGULATORY"/>
    <property type="match status" value="1"/>
</dbReference>
<dbReference type="EMBL" id="FMXQ01000003">
    <property type="protein sequence ID" value="SDB22904.1"/>
    <property type="molecule type" value="Genomic_DNA"/>
</dbReference>
<dbReference type="Proteomes" id="UP000199071">
    <property type="component" value="Unassembled WGS sequence"/>
</dbReference>
<evidence type="ECO:0000313" key="7">
    <source>
        <dbReference type="Proteomes" id="UP000199071"/>
    </source>
</evidence>
<keyword evidence="2" id="KW-0805">Transcription regulation</keyword>
<dbReference type="Gene3D" id="3.40.50.2300">
    <property type="match status" value="1"/>
</dbReference>
<evidence type="ECO:0000313" key="6">
    <source>
        <dbReference type="EMBL" id="SDB22904.1"/>
    </source>
</evidence>
<keyword evidence="1 4" id="KW-0597">Phosphoprotein</keyword>
<accession>A0A1G6BQI4</accession>
<evidence type="ECO:0000256" key="3">
    <source>
        <dbReference type="ARBA" id="ARBA00023163"/>
    </source>
</evidence>
<evidence type="ECO:0000259" key="5">
    <source>
        <dbReference type="PROSITE" id="PS50110"/>
    </source>
</evidence>
<dbReference type="AlphaFoldDB" id="A0A1G6BQI4"/>
<dbReference type="GO" id="GO:0000160">
    <property type="term" value="P:phosphorelay signal transduction system"/>
    <property type="evidence" value="ECO:0007669"/>
    <property type="project" value="InterPro"/>
</dbReference>
<reference evidence="6 7" key="1">
    <citation type="submission" date="2016-10" db="EMBL/GenBank/DDBJ databases">
        <authorList>
            <person name="de Groot N.N."/>
        </authorList>
    </citation>
    <scope>NUCLEOTIDE SEQUENCE [LARGE SCALE GENOMIC DNA]</scope>
    <source>
        <strain evidence="6 7">ATCC 35022</strain>
    </source>
</reference>
<feature type="domain" description="Response regulatory" evidence="5">
    <location>
        <begin position="18"/>
        <end position="135"/>
    </location>
</feature>
<feature type="modified residue" description="4-aspartylphosphate" evidence="4">
    <location>
        <position position="68"/>
    </location>
</feature>
<organism evidence="6 7">
    <name type="scientific">Bauldia litoralis</name>
    <dbReference type="NCBI Taxonomy" id="665467"/>
    <lineage>
        <taxon>Bacteria</taxon>
        <taxon>Pseudomonadati</taxon>
        <taxon>Pseudomonadota</taxon>
        <taxon>Alphaproteobacteria</taxon>
        <taxon>Hyphomicrobiales</taxon>
        <taxon>Kaistiaceae</taxon>
        <taxon>Bauldia</taxon>
    </lineage>
</organism>
<dbReference type="SMART" id="SM00448">
    <property type="entry name" value="REC"/>
    <property type="match status" value="1"/>
</dbReference>
<dbReference type="PANTHER" id="PTHR44591:SF3">
    <property type="entry name" value="RESPONSE REGULATORY DOMAIN-CONTAINING PROTEIN"/>
    <property type="match status" value="1"/>
</dbReference>
<evidence type="ECO:0000256" key="2">
    <source>
        <dbReference type="ARBA" id="ARBA00023015"/>
    </source>
</evidence>
<gene>
    <name evidence="6" type="ORF">SAMN02982931_01731</name>
</gene>
<proteinExistence type="predicted"/>
<dbReference type="Pfam" id="PF00072">
    <property type="entry name" value="Response_reg"/>
    <property type="match status" value="1"/>
</dbReference>
<name>A0A1G6BQI4_9HYPH</name>
<sequence>MPGDAVRGLRTYDGRQPVLAVIDSNPSTSAVLVMLGQQFGCRVIASRSVEDALALLRQENAVDLVAIDLAIPDMDPYVAAQLVRILDKDSALPIVAIADAETMTDALGARGACFDQAVAKPYSPRELYGAFETALIHAAQPALPLS</sequence>
<evidence type="ECO:0000256" key="4">
    <source>
        <dbReference type="PROSITE-ProRule" id="PRU00169"/>
    </source>
</evidence>
<dbReference type="PANTHER" id="PTHR44591">
    <property type="entry name" value="STRESS RESPONSE REGULATOR PROTEIN 1"/>
    <property type="match status" value="1"/>
</dbReference>
<dbReference type="SUPFAM" id="SSF52172">
    <property type="entry name" value="CheY-like"/>
    <property type="match status" value="1"/>
</dbReference>
<keyword evidence="7" id="KW-1185">Reference proteome</keyword>
<dbReference type="InterPro" id="IPR001789">
    <property type="entry name" value="Sig_transdc_resp-reg_receiver"/>
</dbReference>
<dbReference type="InterPro" id="IPR050595">
    <property type="entry name" value="Bact_response_regulator"/>
</dbReference>
<protein>
    <submittedName>
        <fullName evidence="6">Response regulator receiver domain-containing protein</fullName>
    </submittedName>
</protein>
<keyword evidence="3" id="KW-0804">Transcription</keyword>